<organism evidence="1">
    <name type="scientific">Arundo donax</name>
    <name type="common">Giant reed</name>
    <name type="synonym">Donax arundinaceus</name>
    <dbReference type="NCBI Taxonomy" id="35708"/>
    <lineage>
        <taxon>Eukaryota</taxon>
        <taxon>Viridiplantae</taxon>
        <taxon>Streptophyta</taxon>
        <taxon>Embryophyta</taxon>
        <taxon>Tracheophyta</taxon>
        <taxon>Spermatophyta</taxon>
        <taxon>Magnoliopsida</taxon>
        <taxon>Liliopsida</taxon>
        <taxon>Poales</taxon>
        <taxon>Poaceae</taxon>
        <taxon>PACMAD clade</taxon>
        <taxon>Arundinoideae</taxon>
        <taxon>Arundineae</taxon>
        <taxon>Arundo</taxon>
    </lineage>
</organism>
<evidence type="ECO:0000313" key="1">
    <source>
        <dbReference type="EMBL" id="JAD21234.1"/>
    </source>
</evidence>
<dbReference type="EMBL" id="GBRH01276661">
    <property type="protein sequence ID" value="JAD21234.1"/>
    <property type="molecule type" value="Transcribed_RNA"/>
</dbReference>
<sequence length="31" mass="3557">MGCFCFISHIQDIPQIASLYCLIEVSNHMRS</sequence>
<reference evidence="1" key="1">
    <citation type="submission" date="2014-09" db="EMBL/GenBank/DDBJ databases">
        <authorList>
            <person name="Magalhaes I.L.F."/>
            <person name="Oliveira U."/>
            <person name="Santos F.R."/>
            <person name="Vidigal T.H.D.A."/>
            <person name="Brescovit A.D."/>
            <person name="Santos A.J."/>
        </authorList>
    </citation>
    <scope>NUCLEOTIDE SEQUENCE</scope>
    <source>
        <tissue evidence="1">Shoot tissue taken approximately 20 cm above the soil surface</tissue>
    </source>
</reference>
<dbReference type="AlphaFoldDB" id="A0A0A8Y5I7"/>
<proteinExistence type="predicted"/>
<protein>
    <submittedName>
        <fullName evidence="1">Uncharacterized protein</fullName>
    </submittedName>
</protein>
<name>A0A0A8Y5I7_ARUDO</name>
<reference evidence="1" key="2">
    <citation type="journal article" date="2015" name="Data Brief">
        <title>Shoot transcriptome of the giant reed, Arundo donax.</title>
        <authorList>
            <person name="Barrero R.A."/>
            <person name="Guerrero F.D."/>
            <person name="Moolhuijzen P."/>
            <person name="Goolsby J.A."/>
            <person name="Tidwell J."/>
            <person name="Bellgard S.E."/>
            <person name="Bellgard M.I."/>
        </authorList>
    </citation>
    <scope>NUCLEOTIDE SEQUENCE</scope>
    <source>
        <tissue evidence="1">Shoot tissue taken approximately 20 cm above the soil surface</tissue>
    </source>
</reference>
<accession>A0A0A8Y5I7</accession>